<dbReference type="GO" id="GO:0008757">
    <property type="term" value="F:S-adenosylmethionine-dependent methyltransferase activity"/>
    <property type="evidence" value="ECO:0007669"/>
    <property type="project" value="InterPro"/>
</dbReference>
<evidence type="ECO:0000313" key="4">
    <source>
        <dbReference type="EMBL" id="AGF50059.1"/>
    </source>
</evidence>
<keyword evidence="2" id="KW-0808">Transferase</keyword>
<dbReference type="PATRIC" id="fig|1208922.3.peg.625"/>
<name>M1M4P1_9PROT</name>
<keyword evidence="5" id="KW-1185">Reference proteome</keyword>
<dbReference type="InterPro" id="IPR050602">
    <property type="entry name" value="Malonyl-ACP_OMT"/>
</dbReference>
<dbReference type="Pfam" id="PF08241">
    <property type="entry name" value="Methyltransf_11"/>
    <property type="match status" value="1"/>
</dbReference>
<dbReference type="AlphaFoldDB" id="M1M4P1"/>
<dbReference type="HOGENOM" id="CLU_046586_2_1_4"/>
<dbReference type="SUPFAM" id="SSF53335">
    <property type="entry name" value="S-adenosyl-L-methionine-dependent methyltransferases"/>
    <property type="match status" value="1"/>
</dbReference>
<dbReference type="EMBL" id="CP003807">
    <property type="protein sequence ID" value="AGF50059.1"/>
    <property type="molecule type" value="Genomic_DNA"/>
</dbReference>
<gene>
    <name evidence="4" type="ORF">BCUE_0067</name>
</gene>
<dbReference type="CDD" id="cd02440">
    <property type="entry name" value="AdoMet_MTases"/>
    <property type="match status" value="1"/>
</dbReference>
<evidence type="ECO:0000313" key="5">
    <source>
        <dbReference type="Proteomes" id="UP000011563"/>
    </source>
</evidence>
<evidence type="ECO:0000259" key="3">
    <source>
        <dbReference type="Pfam" id="PF08241"/>
    </source>
</evidence>
<evidence type="ECO:0000256" key="1">
    <source>
        <dbReference type="ARBA" id="ARBA00022603"/>
    </source>
</evidence>
<dbReference type="InterPro" id="IPR013216">
    <property type="entry name" value="Methyltransf_11"/>
</dbReference>
<protein>
    <submittedName>
        <fullName evidence="4">Biotin synthesis protein BioC</fullName>
    </submittedName>
</protein>
<dbReference type="Gene3D" id="3.40.50.150">
    <property type="entry name" value="Vaccinia Virus protein VP39"/>
    <property type="match status" value="1"/>
</dbReference>
<organism evidence="4 5">
    <name type="scientific">Candidatus Kinetoplastidibacterium blastocrithidiae TCC012E</name>
    <dbReference type="NCBI Taxonomy" id="1208922"/>
    <lineage>
        <taxon>Bacteria</taxon>
        <taxon>Pseudomonadati</taxon>
        <taxon>Pseudomonadota</taxon>
        <taxon>Betaproteobacteria</taxon>
        <taxon>Candidatus Kinetoplastidibacterium</taxon>
    </lineage>
</organism>
<feature type="domain" description="Methyltransferase type 11" evidence="3">
    <location>
        <begin position="58"/>
        <end position="167"/>
    </location>
</feature>
<reference evidence="4 5" key="1">
    <citation type="journal article" date="2013" name="Genome Biol. Evol.">
        <title>Genome evolution and phylogenomic analysis of candidatus kinetoplastibacterium, the betaproteobacterial endosymbionts of strigomonas and angomonas.</title>
        <authorList>
            <person name="Alves J.M."/>
            <person name="Serrano M.G."/>
            <person name="Maia da Silva F."/>
            <person name="Voegtly L.J."/>
            <person name="Matveyev A.V."/>
            <person name="Teixeira M.M."/>
            <person name="Camargo E.P."/>
            <person name="Buck G.A."/>
        </authorList>
    </citation>
    <scope>NUCLEOTIDE SEQUENCE [LARGE SCALE GENOMIC DNA]</scope>
    <source>
        <strain evidence="4 5">TCC012E</strain>
    </source>
</reference>
<proteinExistence type="predicted"/>
<dbReference type="KEGG" id="kbt:BCUE_0067"/>
<dbReference type="PANTHER" id="PTHR13090:SF1">
    <property type="entry name" value="ARGININE-HYDROXYLASE NDUFAF5, MITOCHONDRIAL"/>
    <property type="match status" value="1"/>
</dbReference>
<evidence type="ECO:0000256" key="2">
    <source>
        <dbReference type="ARBA" id="ARBA00022679"/>
    </source>
</evidence>
<dbReference type="GO" id="GO:0032259">
    <property type="term" value="P:methylation"/>
    <property type="evidence" value="ECO:0007669"/>
    <property type="project" value="UniProtKB-KW"/>
</dbReference>
<accession>M1M4P1</accession>
<dbReference type="Proteomes" id="UP000011563">
    <property type="component" value="Chromosome"/>
</dbReference>
<dbReference type="RefSeq" id="WP_015237615.1">
    <property type="nucleotide sequence ID" value="NC_020285.1"/>
</dbReference>
<dbReference type="PANTHER" id="PTHR13090">
    <property type="entry name" value="ARGININE-HYDROXYLASE NDUFAF5, MITOCHONDRIAL"/>
    <property type="match status" value="1"/>
</dbReference>
<sequence>MNITNNRAEPSLPINISHVSIQFSRRKGLTNSQFLYNEIANRLANNLKYIKIKPKNIVDSGCGIGNNIPVLQSIYKNFNYIGIDRSFPLLSIGYKKWGQQGILNKIKNLLTNKSIPRFIQSDMSKSGLKPKSVDIVWSNLALHWHNKPKDVLNDWYRILTDNGLVIFSYFGPDTIKEVRLAVTDANIKTGMMSFIDMHDIGDMLMHSGFENPVMQKDTITLTYKTPLQLLKDVHYIGGNANTNRKKSFTSKEWLNNLCESLEKQRNGSSINLTIEIIYGHAWRKTNHNNSNEKIIKLDL</sequence>
<dbReference type="InterPro" id="IPR029063">
    <property type="entry name" value="SAM-dependent_MTases_sf"/>
</dbReference>
<keyword evidence="1" id="KW-0489">Methyltransferase</keyword>